<dbReference type="GO" id="GO:0000781">
    <property type="term" value="C:chromosome, telomeric region"/>
    <property type="evidence" value="ECO:0007669"/>
    <property type="project" value="UniProtKB-ARBA"/>
</dbReference>
<dbReference type="SUPFAM" id="SSF50249">
    <property type="entry name" value="Nucleic acid-binding proteins"/>
    <property type="match status" value="3"/>
</dbReference>
<dbReference type="FunFam" id="2.40.50.140:FF:000041">
    <property type="entry name" value="Replication protein A subunit"/>
    <property type="match status" value="1"/>
</dbReference>
<reference evidence="15" key="1">
    <citation type="journal article" date="2018" name="Nat. Microbiol.">
        <title>Leveraging single-cell genomics to expand the fungal tree of life.</title>
        <authorList>
            <person name="Ahrendt S.R."/>
            <person name="Quandt C.A."/>
            <person name="Ciobanu D."/>
            <person name="Clum A."/>
            <person name="Salamov A."/>
            <person name="Andreopoulos B."/>
            <person name="Cheng J.F."/>
            <person name="Woyke T."/>
            <person name="Pelin A."/>
            <person name="Henrissat B."/>
            <person name="Reynolds N.K."/>
            <person name="Benny G.L."/>
            <person name="Smith M.E."/>
            <person name="James T.Y."/>
            <person name="Grigoriev I.V."/>
        </authorList>
    </citation>
    <scope>NUCLEOTIDE SEQUENCE [LARGE SCALE GENOMIC DNA]</scope>
    <source>
        <strain evidence="15">ATCC 52028</strain>
    </source>
</reference>
<dbReference type="GO" id="GO:0006260">
    <property type="term" value="P:DNA replication"/>
    <property type="evidence" value="ECO:0007669"/>
    <property type="project" value="UniProtKB-KW"/>
</dbReference>
<dbReference type="PANTHER" id="PTHR47165:SF4">
    <property type="entry name" value="OS03G0429900 PROTEIN"/>
    <property type="match status" value="1"/>
</dbReference>
<feature type="non-terminal residue" evidence="14">
    <location>
        <position position="1"/>
    </location>
</feature>
<evidence type="ECO:0000313" key="15">
    <source>
        <dbReference type="Proteomes" id="UP000274922"/>
    </source>
</evidence>
<dbReference type="InterPro" id="IPR047192">
    <property type="entry name" value="Euk_RPA1_DBD_C"/>
</dbReference>
<sequence length="559" mass="61884">RTRLMISDGRHYCIAMTRSQQSPLVYSLIRIFKSIHQTIKDRHVLMLATWEIASEPVEKIGSPVDLSEPKSEPPPQVNPSSTNSSYAANKPASGYTPQKDSNGGYGGGMDDPATKRITSISGLNPYQTKWMIRARCTQKSDIRKWSNARGEGQLFSCTLTDATGEIRVTAFKESVNQFYPLLENDQVYYISGGAIKPANKQFSNVQNEYELVFDHNTTIRRCTDGTHTSVPGTRYQAIDLSQLGEKAKDDVVDIVAIVKEVGDTSSITSKTSGRAFQKRELVVVDTSGYQVRLTLWGADAENLDVRAAQANAVIALKGAKVGDFGGRTLSLPMSGAMALNPDFQEAHRLKGWWSAEGSRQTFASFSSGEMGLGGSGMTRDERDAASFRFLAEAKAENLGGNEKPDYFGARATVTYIRQENFAYPACSSEGCQKKVIDNGDGWRCEKCNKLFDAPNWRFIFALNISDATGQIWAQVFNDQAELLLGTSANDLMALRDRDQAAMTAVFNNVLNNTYAFRLRAKSEIYQDENQIRYAAMSILPVDYAQASRHVIKMIEQLEI</sequence>
<dbReference type="Gene3D" id="2.40.50.140">
    <property type="entry name" value="Nucleic acid-binding proteins"/>
    <property type="match status" value="4"/>
</dbReference>
<keyword evidence="8 9" id="KW-0539">Nucleus</keyword>
<dbReference type="InterPro" id="IPR013955">
    <property type="entry name" value="Rep_factor-A_C"/>
</dbReference>
<comment type="function">
    <text evidence="9">As part of the replication protein A (RPA/RP-A), a single-stranded DNA-binding heterotrimeric complex, may play an essential role in DNA replication, recombination and repair. Binds and stabilizes single-stranded DNA intermediates, preventing complementary DNA reannealing and recruiting different proteins involved in DNA metabolism.</text>
</comment>
<evidence type="ECO:0000256" key="8">
    <source>
        <dbReference type="ARBA" id="ARBA00023242"/>
    </source>
</evidence>
<dbReference type="EMBL" id="ML014179">
    <property type="protein sequence ID" value="RKP01252.1"/>
    <property type="molecule type" value="Genomic_DNA"/>
</dbReference>
<evidence type="ECO:0000256" key="2">
    <source>
        <dbReference type="ARBA" id="ARBA00005690"/>
    </source>
</evidence>
<accession>A0A4P9X7Q2</accession>
<comment type="similarity">
    <text evidence="2 9">Belongs to the replication factor A protein 1 family.</text>
</comment>
<keyword evidence="4 9" id="KW-0479">Metal-binding</keyword>
<evidence type="ECO:0000256" key="5">
    <source>
        <dbReference type="ARBA" id="ARBA00022771"/>
    </source>
</evidence>
<dbReference type="CDD" id="cd04474">
    <property type="entry name" value="RPA1_DBD_A"/>
    <property type="match status" value="1"/>
</dbReference>
<dbReference type="InterPro" id="IPR004365">
    <property type="entry name" value="NA-bd_OB_tRNA"/>
</dbReference>
<dbReference type="Proteomes" id="UP000274922">
    <property type="component" value="Unassembled WGS sequence"/>
</dbReference>
<organism evidence="14 15">
    <name type="scientific">Caulochytrium protostelioides</name>
    <dbReference type="NCBI Taxonomy" id="1555241"/>
    <lineage>
        <taxon>Eukaryota</taxon>
        <taxon>Fungi</taxon>
        <taxon>Fungi incertae sedis</taxon>
        <taxon>Chytridiomycota</taxon>
        <taxon>Chytridiomycota incertae sedis</taxon>
        <taxon>Chytridiomycetes</taxon>
        <taxon>Caulochytriales</taxon>
        <taxon>Caulochytriaceae</taxon>
        <taxon>Caulochytrium</taxon>
    </lineage>
</organism>
<dbReference type="FunFam" id="2.40.50.140:FF:000064">
    <property type="entry name" value="Replication protein A subunit"/>
    <property type="match status" value="1"/>
</dbReference>
<dbReference type="FunFam" id="2.40.50.140:FF:000090">
    <property type="entry name" value="Replication protein A subunit"/>
    <property type="match status" value="1"/>
</dbReference>
<dbReference type="Pfam" id="PF16900">
    <property type="entry name" value="REPA_OB_2"/>
    <property type="match status" value="1"/>
</dbReference>
<evidence type="ECO:0000259" key="11">
    <source>
        <dbReference type="Pfam" id="PF01336"/>
    </source>
</evidence>
<evidence type="ECO:0000256" key="9">
    <source>
        <dbReference type="RuleBase" id="RU364130"/>
    </source>
</evidence>
<dbReference type="GO" id="GO:0003677">
    <property type="term" value="F:DNA binding"/>
    <property type="evidence" value="ECO:0007669"/>
    <property type="project" value="UniProtKB-KW"/>
</dbReference>
<evidence type="ECO:0000259" key="13">
    <source>
        <dbReference type="Pfam" id="PF16900"/>
    </source>
</evidence>
<dbReference type="CDD" id="cd04475">
    <property type="entry name" value="RPA1_DBD_B"/>
    <property type="match status" value="1"/>
</dbReference>
<feature type="domain" description="Replication factor A C-terminal" evidence="12">
    <location>
        <begin position="406"/>
        <end position="549"/>
    </location>
</feature>
<evidence type="ECO:0000256" key="7">
    <source>
        <dbReference type="ARBA" id="ARBA00023125"/>
    </source>
</evidence>
<dbReference type="PANTHER" id="PTHR47165">
    <property type="entry name" value="OS03G0429900 PROTEIN"/>
    <property type="match status" value="1"/>
</dbReference>
<keyword evidence="6 9" id="KW-0862">Zinc</keyword>
<evidence type="ECO:0000256" key="3">
    <source>
        <dbReference type="ARBA" id="ARBA00022705"/>
    </source>
</evidence>
<feature type="compositionally biased region" description="Polar residues" evidence="10">
    <location>
        <begin position="78"/>
        <end position="87"/>
    </location>
</feature>
<dbReference type="STRING" id="1555241.A0A4P9X7Q2"/>
<dbReference type="InterPro" id="IPR031657">
    <property type="entry name" value="REPA_OB_2"/>
</dbReference>
<feature type="region of interest" description="Disordered" evidence="10">
    <location>
        <begin position="61"/>
        <end position="113"/>
    </location>
</feature>
<gene>
    <name evidence="14" type="ORF">CXG81DRAFT_4887</name>
</gene>
<evidence type="ECO:0000256" key="10">
    <source>
        <dbReference type="SAM" id="MobiDB-lite"/>
    </source>
</evidence>
<dbReference type="GO" id="GO:0006281">
    <property type="term" value="P:DNA repair"/>
    <property type="evidence" value="ECO:0007669"/>
    <property type="project" value="InterPro"/>
</dbReference>
<feature type="domain" description="OB" evidence="11">
    <location>
        <begin position="137"/>
        <end position="212"/>
    </location>
</feature>
<dbReference type="AlphaFoldDB" id="A0A4P9X7Q2"/>
<evidence type="ECO:0000259" key="12">
    <source>
        <dbReference type="Pfam" id="PF08646"/>
    </source>
</evidence>
<dbReference type="GO" id="GO:0006310">
    <property type="term" value="P:DNA recombination"/>
    <property type="evidence" value="ECO:0007669"/>
    <property type="project" value="InterPro"/>
</dbReference>
<keyword evidence="15" id="KW-1185">Reference proteome</keyword>
<evidence type="ECO:0000256" key="1">
    <source>
        <dbReference type="ARBA" id="ARBA00004123"/>
    </source>
</evidence>
<keyword evidence="7 9" id="KW-0238">DNA-binding</keyword>
<proteinExistence type="inferred from homology"/>
<dbReference type="InterPro" id="IPR012340">
    <property type="entry name" value="NA-bd_OB-fold"/>
</dbReference>
<dbReference type="InterPro" id="IPR004591">
    <property type="entry name" value="Rfa1"/>
</dbReference>
<dbReference type="OrthoDB" id="1751331at2759"/>
<comment type="subcellular location">
    <subcellularLocation>
        <location evidence="1 9">Nucleus</location>
    </subcellularLocation>
</comment>
<feature type="domain" description="Replication protein A OB" evidence="13">
    <location>
        <begin position="240"/>
        <end position="340"/>
    </location>
</feature>
<dbReference type="GO" id="GO:0008270">
    <property type="term" value="F:zinc ion binding"/>
    <property type="evidence" value="ECO:0007669"/>
    <property type="project" value="UniProtKB-KW"/>
</dbReference>
<evidence type="ECO:0000313" key="14">
    <source>
        <dbReference type="EMBL" id="RKP01252.1"/>
    </source>
</evidence>
<name>A0A4P9X7Q2_9FUNG</name>
<dbReference type="GO" id="GO:0005662">
    <property type="term" value="C:DNA replication factor A complex"/>
    <property type="evidence" value="ECO:0007669"/>
    <property type="project" value="UniProtKB-ARBA"/>
</dbReference>
<evidence type="ECO:0000256" key="6">
    <source>
        <dbReference type="ARBA" id="ARBA00022833"/>
    </source>
</evidence>
<dbReference type="Pfam" id="PF01336">
    <property type="entry name" value="tRNA_anti-codon"/>
    <property type="match status" value="1"/>
</dbReference>
<evidence type="ECO:0000256" key="4">
    <source>
        <dbReference type="ARBA" id="ARBA00022723"/>
    </source>
</evidence>
<comment type="subunit">
    <text evidence="9">Component of the heterotrimeric canonical replication protein A complex (RPA).</text>
</comment>
<feature type="non-terminal residue" evidence="14">
    <location>
        <position position="559"/>
    </location>
</feature>
<dbReference type="GO" id="GO:0007004">
    <property type="term" value="P:telomere maintenance via telomerase"/>
    <property type="evidence" value="ECO:0007669"/>
    <property type="project" value="UniProtKB-ARBA"/>
</dbReference>
<dbReference type="NCBIfam" id="TIGR00617">
    <property type="entry name" value="rpa1"/>
    <property type="match status" value="1"/>
</dbReference>
<dbReference type="CDD" id="cd04476">
    <property type="entry name" value="RPA1_DBD_C"/>
    <property type="match status" value="1"/>
</dbReference>
<keyword evidence="5 9" id="KW-0863">Zinc-finger</keyword>
<keyword evidence="3 9" id="KW-0235">DNA replication</keyword>
<dbReference type="Pfam" id="PF08646">
    <property type="entry name" value="Rep_fac-A_C"/>
    <property type="match status" value="1"/>
</dbReference>
<protein>
    <recommendedName>
        <fullName evidence="9">Replication protein A subunit</fullName>
    </recommendedName>
</protein>